<dbReference type="Gene3D" id="3.30.300.30">
    <property type="match status" value="1"/>
</dbReference>
<dbReference type="InterPro" id="IPR036736">
    <property type="entry name" value="ACP-like_sf"/>
</dbReference>
<sequence>MMNQCCNLIMAAANPTFDLQQGPLLNAQIIRLAPEDHALLINQHPIISDGWSIDIFVRELNQFYAAFTKGEPSPLAEPSLQYADYAVWQRQWGEALVKQLDYWKQKLVATPLLELPTDRHRPPVQRYRGGILNWHVAAPITTRLKQLAQQEHATLFMLLMAAFQTLIYRYSGQEDFTVGSPVAGRNHSELEKMIGLFVNTIVFRADLSGSPTFLQLLARVQETSLAAFNHQDVPFEKLVEELLSTRDMSRNPLFQVMFTLQNTPASQLALNGAEVEPIEIPIETGKFDLSLAVTESNQGLECTFNYNTDLFDKTTIERMAGHLQNLLQEVVANPQRSVAELPLMTEDEKQQILKHGNNTNVDYQIDATIQQLIEQQVDKTPDAIALVFNEHKLTYCELNKRANQLAYYLRSKGVGPDVLVGICLERSLELVIGLLGILKAGGAYVPLDPGYPQERLAFMIEDAQAPVLLTQQGLLGKLLSFDGVITCLDQEQQTIAAQPHTNLPAHATVENLAYVIYTSGSTGTPKGVAIEHRSVVTFLRWTAEVFSDKELAGTLFSTSVCFDLSVFELFAPLNQGGTVIVAENALQLPTLPGAQQITLINTVPSAITELLRMCAVPATVRTINLAGEPLPRSLARDIYELQHVDKLFNLYGPTEDTTYSTFALIARGDDGAPTIGRPIANSQTYILDRHGEPVPEGVHGELYVAGAGLARGYLNRPELTSEKFLPDPFSAVPGSRMYRTGDLARYLPNGNIEYLGRIDFQVKLRGFRIELGEIESVLRLHPLVKNAVAIVREDTPGDQRLATYVVPSNNAVNTCELKSMLKAKLPEYMVPADIILMQELPLTINGKIDRKALPAPSATLTDSARLKSRSTLELHLIKIWEDLLKRKPIGIQDNFFDLGGHSLLAAQLFNLIEIHFGQKLPLDTLWFDGATIEVLARILTQEQKTVLWPELVQIKTGGGLTPLFCIHTLGGHLFHYYEMARVLPPQLPVYGLQARGVYCNQVATGQYPRHRQRLY</sequence>
<proteinExistence type="predicted"/>
<dbReference type="InterPro" id="IPR000873">
    <property type="entry name" value="AMP-dep_synth/lig_dom"/>
</dbReference>
<dbReference type="InterPro" id="IPR029058">
    <property type="entry name" value="AB_hydrolase_fold"/>
</dbReference>
<dbReference type="InterPro" id="IPR001242">
    <property type="entry name" value="Condensation_dom"/>
</dbReference>
<dbReference type="SUPFAM" id="SSF47336">
    <property type="entry name" value="ACP-like"/>
    <property type="match status" value="1"/>
</dbReference>
<dbReference type="InterPro" id="IPR020845">
    <property type="entry name" value="AMP-binding_CS"/>
</dbReference>
<dbReference type="InterPro" id="IPR010071">
    <property type="entry name" value="AA_adenyl_dom"/>
</dbReference>
<dbReference type="InterPro" id="IPR025110">
    <property type="entry name" value="AMP-bd_C"/>
</dbReference>
<dbReference type="PANTHER" id="PTHR45527:SF1">
    <property type="entry name" value="FATTY ACID SYNTHASE"/>
    <property type="match status" value="1"/>
</dbReference>
<reference evidence="2 3" key="1">
    <citation type="submission" date="2021-10" db="EMBL/GenBank/DDBJ databases">
        <authorList>
            <person name="Koch H."/>
        </authorList>
    </citation>
    <scope>NUCLEOTIDE SEQUENCE [LARGE SCALE GENOMIC DNA]</scope>
    <source>
        <strain evidence="2">6680</strain>
    </source>
</reference>
<dbReference type="NCBIfam" id="TIGR01733">
    <property type="entry name" value="AA-adenyl-dom"/>
    <property type="match status" value="1"/>
</dbReference>
<dbReference type="Proteomes" id="UP000839052">
    <property type="component" value="Chromosome"/>
</dbReference>
<name>A0ABN8ASA2_9PROT</name>
<dbReference type="Gene3D" id="3.40.50.980">
    <property type="match status" value="2"/>
</dbReference>
<dbReference type="Gene3D" id="3.30.559.10">
    <property type="entry name" value="Chloramphenicol acetyltransferase-like domain"/>
    <property type="match status" value="1"/>
</dbReference>
<dbReference type="RefSeq" id="WP_239797361.1">
    <property type="nucleotide sequence ID" value="NZ_OU912926.1"/>
</dbReference>
<dbReference type="Gene3D" id="3.40.50.1820">
    <property type="entry name" value="alpha/beta hydrolase"/>
    <property type="match status" value="1"/>
</dbReference>
<dbReference type="CDD" id="cd12115">
    <property type="entry name" value="A_NRPS_Sfm_like"/>
    <property type="match status" value="1"/>
</dbReference>
<dbReference type="PROSITE" id="PS00455">
    <property type="entry name" value="AMP_BINDING"/>
    <property type="match status" value="1"/>
</dbReference>
<dbReference type="SUPFAM" id="SSF52777">
    <property type="entry name" value="CoA-dependent acyltransferases"/>
    <property type="match status" value="2"/>
</dbReference>
<dbReference type="Gene3D" id="2.30.38.10">
    <property type="entry name" value="Luciferase, Domain 3"/>
    <property type="match status" value="1"/>
</dbReference>
<keyword evidence="3" id="KW-1185">Reference proteome</keyword>
<dbReference type="SUPFAM" id="SSF53474">
    <property type="entry name" value="alpha/beta-Hydrolases"/>
    <property type="match status" value="1"/>
</dbReference>
<dbReference type="SUPFAM" id="SSF56801">
    <property type="entry name" value="Acetyl-CoA synthetase-like"/>
    <property type="match status" value="1"/>
</dbReference>
<organism evidence="2 3">
    <name type="scientific">Candidatus Nitrotoga arctica</name>
    <dbReference type="NCBI Taxonomy" id="453162"/>
    <lineage>
        <taxon>Bacteria</taxon>
        <taxon>Pseudomonadati</taxon>
        <taxon>Pseudomonadota</taxon>
        <taxon>Betaproteobacteria</taxon>
        <taxon>Nitrosomonadales</taxon>
        <taxon>Gallionellaceae</taxon>
        <taxon>Candidatus Nitrotoga</taxon>
    </lineage>
</organism>
<dbReference type="InterPro" id="IPR009081">
    <property type="entry name" value="PP-bd_ACP"/>
</dbReference>
<evidence type="ECO:0000313" key="3">
    <source>
        <dbReference type="Proteomes" id="UP000839052"/>
    </source>
</evidence>
<evidence type="ECO:0000313" key="2">
    <source>
        <dbReference type="EMBL" id="CAG9933601.1"/>
    </source>
</evidence>
<dbReference type="Pfam" id="PF00550">
    <property type="entry name" value="PP-binding"/>
    <property type="match status" value="1"/>
</dbReference>
<dbReference type="Pfam" id="PF00668">
    <property type="entry name" value="Condensation"/>
    <property type="match status" value="1"/>
</dbReference>
<evidence type="ECO:0000259" key="1">
    <source>
        <dbReference type="PROSITE" id="PS50075"/>
    </source>
</evidence>
<dbReference type="Pfam" id="PF13193">
    <property type="entry name" value="AMP-binding_C"/>
    <property type="match status" value="1"/>
</dbReference>
<dbReference type="InterPro" id="IPR023213">
    <property type="entry name" value="CAT-like_dom_sf"/>
</dbReference>
<accession>A0ABN8ASA2</accession>
<dbReference type="PROSITE" id="PS50075">
    <property type="entry name" value="CARRIER"/>
    <property type="match status" value="1"/>
</dbReference>
<dbReference type="Gene3D" id="3.30.559.30">
    <property type="entry name" value="Nonribosomal peptide synthetase, condensation domain"/>
    <property type="match status" value="1"/>
</dbReference>
<gene>
    <name evidence="2" type="ORF">NTG6680_2352</name>
</gene>
<dbReference type="EMBL" id="OU912926">
    <property type="protein sequence ID" value="CAG9933601.1"/>
    <property type="molecule type" value="Genomic_DNA"/>
</dbReference>
<dbReference type="CDD" id="cd19531">
    <property type="entry name" value="LCL_NRPS-like"/>
    <property type="match status" value="1"/>
</dbReference>
<dbReference type="PANTHER" id="PTHR45527">
    <property type="entry name" value="NONRIBOSOMAL PEPTIDE SYNTHETASE"/>
    <property type="match status" value="1"/>
</dbReference>
<feature type="domain" description="Carrier" evidence="1">
    <location>
        <begin position="867"/>
        <end position="943"/>
    </location>
</feature>
<dbReference type="Pfam" id="PF00501">
    <property type="entry name" value="AMP-binding"/>
    <property type="match status" value="1"/>
</dbReference>
<dbReference type="InterPro" id="IPR045851">
    <property type="entry name" value="AMP-bd_C_sf"/>
</dbReference>
<protein>
    <recommendedName>
        <fullName evidence="1">Carrier domain-containing protein</fullName>
    </recommendedName>
</protein>